<keyword evidence="2" id="KW-1185">Reference proteome</keyword>
<protein>
    <submittedName>
        <fullName evidence="1">Uncharacterized protein</fullName>
    </submittedName>
</protein>
<accession>A0ABQ3HXA3</accession>
<reference evidence="2" key="1">
    <citation type="journal article" date="2019" name="Int. J. Syst. Evol. Microbiol.">
        <title>The Global Catalogue of Microorganisms (GCM) 10K type strain sequencing project: providing services to taxonomists for standard genome sequencing and annotation.</title>
        <authorList>
            <consortium name="The Broad Institute Genomics Platform"/>
            <consortium name="The Broad Institute Genome Sequencing Center for Infectious Disease"/>
            <person name="Wu L."/>
            <person name="Ma J."/>
        </authorList>
    </citation>
    <scope>NUCLEOTIDE SEQUENCE [LARGE SCALE GENOMIC DNA]</scope>
    <source>
        <strain evidence="2">CGMCC 1.12966</strain>
    </source>
</reference>
<proteinExistence type="predicted"/>
<gene>
    <name evidence="1" type="ORF">GCM10017764_20260</name>
</gene>
<comment type="caution">
    <text evidence="1">The sequence shown here is derived from an EMBL/GenBank/DDBJ whole genome shotgun (WGS) entry which is preliminary data.</text>
</comment>
<dbReference type="Proteomes" id="UP000620550">
    <property type="component" value="Unassembled WGS sequence"/>
</dbReference>
<dbReference type="EMBL" id="BNAF01000007">
    <property type="protein sequence ID" value="GHE36995.1"/>
    <property type="molecule type" value="Genomic_DNA"/>
</dbReference>
<evidence type="ECO:0000313" key="2">
    <source>
        <dbReference type="Proteomes" id="UP000620550"/>
    </source>
</evidence>
<sequence length="299" mass="33110">MAFTQSCSKIEEGLELPDENASALHLPKESEAYGKAVAQEIRNIALNFSKKGIDYTRVNTSPVIKKQVITELYKDIPRVVQTTSTQANFTFESRVPPENFSALTDAQLRLIDKILDEYRISKSDEALFKKLKILNEEIYRLPEIEQERLFNLSAALYYGLKEINSLKKEGLMAPTGLFSSNNPRLKSFSKNGDGGSGGNTGECKQTESATAIAVGSEIVINGVKHVVKQSAYAAARALWIVTACLLQTSSGPDCEALAIRCVEKRYKIVNGRPVKMECAPCRSFCVSNGYWNHRSCPLN</sequence>
<evidence type="ECO:0000313" key="1">
    <source>
        <dbReference type="EMBL" id="GHE36995.1"/>
    </source>
</evidence>
<name>A0ABQ3HXA3_9SPHI</name>
<organism evidence="1 2">
    <name type="scientific">Sphingobacterium griseoflavum</name>
    <dbReference type="NCBI Taxonomy" id="1474952"/>
    <lineage>
        <taxon>Bacteria</taxon>
        <taxon>Pseudomonadati</taxon>
        <taxon>Bacteroidota</taxon>
        <taxon>Sphingobacteriia</taxon>
        <taxon>Sphingobacteriales</taxon>
        <taxon>Sphingobacteriaceae</taxon>
        <taxon>Sphingobacterium</taxon>
    </lineage>
</organism>